<evidence type="ECO:0000313" key="3">
    <source>
        <dbReference type="Proteomes" id="UP000199242"/>
    </source>
</evidence>
<keyword evidence="3" id="KW-1185">Reference proteome</keyword>
<sequence>MNIAMLFILCEMQYKIKIPMKKSPGQYFKNLKDYKLTLINPVTLRSEFTDFT</sequence>
<protein>
    <recommendedName>
        <fullName evidence="5">Transposase</fullName>
    </recommendedName>
</protein>
<dbReference type="AlphaFoldDB" id="A0A1G9P9B2"/>
<reference evidence="1 3" key="1">
    <citation type="submission" date="2016-10" db="EMBL/GenBank/DDBJ databases">
        <authorList>
            <person name="Varghese N."/>
            <person name="Submissions S."/>
        </authorList>
    </citation>
    <scope>NUCLEOTIDE SEQUENCE [LARGE SCALE GENOMIC DNA]</scope>
    <source>
        <strain evidence="1 3">CGMCC 1.10941</strain>
    </source>
</reference>
<name>A0A1G9P9B2_9FLAO</name>
<evidence type="ECO:0000313" key="1">
    <source>
        <dbReference type="EMBL" id="SDL95284.1"/>
    </source>
</evidence>
<dbReference type="EMBL" id="FNHD01000009">
    <property type="protein sequence ID" value="SDL95284.1"/>
    <property type="molecule type" value="Genomic_DNA"/>
</dbReference>
<accession>A0A1G9P9B2</accession>
<evidence type="ECO:0008006" key="5">
    <source>
        <dbReference type="Google" id="ProtNLM"/>
    </source>
</evidence>
<dbReference type="Proteomes" id="UP000290013">
    <property type="component" value="Chromosome"/>
</dbReference>
<evidence type="ECO:0000313" key="4">
    <source>
        <dbReference type="Proteomes" id="UP000290013"/>
    </source>
</evidence>
<evidence type="ECO:0000313" key="2">
    <source>
        <dbReference type="EMBL" id="VFB04722.1"/>
    </source>
</evidence>
<dbReference type="KEGG" id="ctai:NCTC12078_02760"/>
<accession>A0A4U8WEA3</accession>
<reference evidence="2 4" key="2">
    <citation type="submission" date="2019-02" db="EMBL/GenBank/DDBJ databases">
        <authorList>
            <consortium name="Pathogen Informatics"/>
        </authorList>
    </citation>
    <scope>NUCLEOTIDE SEQUENCE [LARGE SCALE GENOMIC DNA]</scope>
    <source>
        <strain evidence="2 4">3012STDY6944375</strain>
    </source>
</reference>
<proteinExistence type="predicted"/>
<dbReference type="EMBL" id="LR215974">
    <property type="protein sequence ID" value="VFB04722.1"/>
    <property type="molecule type" value="Genomic_DNA"/>
</dbReference>
<organism evidence="2 4">
    <name type="scientific">Chryseobacterium taihuense</name>
    <dbReference type="NCBI Taxonomy" id="1141221"/>
    <lineage>
        <taxon>Bacteria</taxon>
        <taxon>Pseudomonadati</taxon>
        <taxon>Bacteroidota</taxon>
        <taxon>Flavobacteriia</taxon>
        <taxon>Flavobacteriales</taxon>
        <taxon>Weeksellaceae</taxon>
        <taxon>Chryseobacterium group</taxon>
        <taxon>Chryseobacterium</taxon>
    </lineage>
</organism>
<gene>
    <name evidence="2" type="ORF">NCTC12078_02760</name>
    <name evidence="1" type="ORF">SAMN05216273_10991</name>
</gene>
<dbReference type="Proteomes" id="UP000199242">
    <property type="component" value="Unassembled WGS sequence"/>
</dbReference>
<dbReference type="STRING" id="1141221.SAMN05216273_10991"/>